<dbReference type="CDD" id="cd02152">
    <property type="entry name" value="OAT"/>
    <property type="match status" value="1"/>
</dbReference>
<evidence type="ECO:0000256" key="9">
    <source>
        <dbReference type="ARBA" id="ARBA00049439"/>
    </source>
</evidence>
<dbReference type="GO" id="GO:0004358">
    <property type="term" value="F:L-glutamate N-acetyltransferase activity, acting on acetyl-L-ornithine as donor"/>
    <property type="evidence" value="ECO:0007669"/>
    <property type="project" value="UniProtKB-UniRule"/>
</dbReference>
<comment type="catalytic activity">
    <reaction evidence="9 10">
        <text>N(2)-acetyl-L-ornithine + L-glutamate = N-acetyl-L-glutamate + L-ornithine</text>
        <dbReference type="Rhea" id="RHEA:15349"/>
        <dbReference type="ChEBI" id="CHEBI:29985"/>
        <dbReference type="ChEBI" id="CHEBI:44337"/>
        <dbReference type="ChEBI" id="CHEBI:46911"/>
        <dbReference type="ChEBI" id="CHEBI:57805"/>
        <dbReference type="EC" id="2.3.1.35"/>
    </reaction>
</comment>
<keyword evidence="12" id="KW-1185">Reference proteome</keyword>
<dbReference type="InterPro" id="IPR016117">
    <property type="entry name" value="ArgJ-like_dom_sf"/>
</dbReference>
<dbReference type="InterPro" id="IPR042195">
    <property type="entry name" value="ArgJ_beta_C"/>
</dbReference>
<dbReference type="FunFam" id="3.10.20.340:FF:000001">
    <property type="entry name" value="Arginine biosynthesis bifunctional protein ArgJ, chloroplastic"/>
    <property type="match status" value="1"/>
</dbReference>
<name>A0A7X2T1P0_9CLOT</name>
<feature type="binding site" evidence="10">
    <location>
        <position position="176"/>
    </location>
    <ligand>
        <name>substrate</name>
    </ligand>
</feature>
<dbReference type="FunFam" id="3.60.70.12:FF:000001">
    <property type="entry name" value="Arginine biosynthesis bifunctional protein ArgJ, chloroplastic"/>
    <property type="match status" value="1"/>
</dbReference>
<evidence type="ECO:0000256" key="3">
    <source>
        <dbReference type="ARBA" id="ARBA00022571"/>
    </source>
</evidence>
<feature type="binding site" evidence="10">
    <location>
        <position position="187"/>
    </location>
    <ligand>
        <name>substrate</name>
    </ligand>
</feature>
<feature type="chain" id="PRO_5031653532" description="Arginine biosynthesis bifunctional protein ArgJ beta chain" evidence="10">
    <location>
        <begin position="187"/>
        <end position="404"/>
    </location>
</feature>
<accession>A0A7X2T1P0</accession>
<dbReference type="AlphaFoldDB" id="A0A7X2T1P0"/>
<evidence type="ECO:0000313" key="12">
    <source>
        <dbReference type="Proteomes" id="UP000460287"/>
    </source>
</evidence>
<dbReference type="Proteomes" id="UP000460287">
    <property type="component" value="Unassembled WGS sequence"/>
</dbReference>
<keyword evidence="10" id="KW-0963">Cytoplasm</keyword>
<feature type="binding site" evidence="10">
    <location>
        <position position="404"/>
    </location>
    <ligand>
        <name>substrate</name>
    </ligand>
</feature>
<comment type="caution">
    <text evidence="10">Lacks conserved residue(s) required for the propagation of feature annotation.</text>
</comment>
<feature type="active site" description="Nucleophile" evidence="10">
    <location>
        <position position="187"/>
    </location>
</feature>
<dbReference type="SUPFAM" id="SSF56266">
    <property type="entry name" value="DmpA/ArgJ-like"/>
    <property type="match status" value="1"/>
</dbReference>
<dbReference type="EC" id="2.3.1.35" evidence="10"/>
<feature type="binding site" evidence="10">
    <location>
        <position position="150"/>
    </location>
    <ligand>
        <name>substrate</name>
    </ligand>
</feature>
<keyword evidence="5 10" id="KW-0808">Transferase</keyword>
<evidence type="ECO:0000256" key="6">
    <source>
        <dbReference type="ARBA" id="ARBA00022813"/>
    </source>
</evidence>
<comment type="function">
    <text evidence="10">Catalyzes two activities which are involved in the cyclic version of arginine biosynthesis: the synthesis of N-acetylglutamate from glutamate and acetyl-CoA as the acetyl donor, and of ornithine by transacetylation between N(2)-acetylornithine and glutamate.</text>
</comment>
<keyword evidence="6 10" id="KW-0068">Autocatalytic cleavage</keyword>
<feature type="binding site" evidence="10">
    <location>
        <position position="399"/>
    </location>
    <ligand>
        <name>substrate</name>
    </ligand>
</feature>
<reference evidence="11 12" key="1">
    <citation type="submission" date="2019-08" db="EMBL/GenBank/DDBJ databases">
        <title>In-depth cultivation of the pig gut microbiome towards novel bacterial diversity and tailored functional studies.</title>
        <authorList>
            <person name="Wylensek D."/>
            <person name="Hitch T.C.A."/>
            <person name="Clavel T."/>
        </authorList>
    </citation>
    <scope>NUCLEOTIDE SEQUENCE [LARGE SCALE GENOMIC DNA]</scope>
    <source>
        <strain evidence="11 12">WCA-383-APC-5B</strain>
    </source>
</reference>
<feature type="site" description="Involved in the stabilization of negative charge on the oxyanion by the formation of the oxyanion hole" evidence="10">
    <location>
        <position position="113"/>
    </location>
</feature>
<evidence type="ECO:0000256" key="4">
    <source>
        <dbReference type="ARBA" id="ARBA00022605"/>
    </source>
</evidence>
<keyword evidence="8 10" id="KW-0012">Acyltransferase</keyword>
<dbReference type="PANTHER" id="PTHR23100">
    <property type="entry name" value="ARGININE BIOSYNTHESIS BIFUNCTIONAL PROTEIN ARGJ"/>
    <property type="match status" value="1"/>
</dbReference>
<dbReference type="EC" id="2.3.1.1" evidence="10"/>
<evidence type="ECO:0000256" key="7">
    <source>
        <dbReference type="ARBA" id="ARBA00023268"/>
    </source>
</evidence>
<evidence type="ECO:0000256" key="10">
    <source>
        <dbReference type="HAMAP-Rule" id="MF_01106"/>
    </source>
</evidence>
<comment type="subunit">
    <text evidence="2 10">Heterotetramer of two alpha and two beta chains.</text>
</comment>
<feature type="chain" id="PRO_5031653533" description="Arginine biosynthesis bifunctional protein ArgJ alpha chain" evidence="10">
    <location>
        <begin position="1"/>
        <end position="186"/>
    </location>
</feature>
<feature type="site" description="Involved in the stabilization of negative charge on the oxyanion by the formation of the oxyanion hole" evidence="10">
    <location>
        <position position="114"/>
    </location>
</feature>
<dbReference type="Gene3D" id="3.10.20.340">
    <property type="entry name" value="ArgJ beta chain, C-terminal domain"/>
    <property type="match status" value="1"/>
</dbReference>
<proteinExistence type="inferred from homology"/>
<evidence type="ECO:0000256" key="2">
    <source>
        <dbReference type="ARBA" id="ARBA00011475"/>
    </source>
</evidence>
<sequence length="404" mass="43100">MDYKEIEGGVTAAKGFLAAGVHCGIKKKKKDLSLVYSENVCTAAAVFTSNVVKGAPIIVSKEHLKNNIAQAIIVNSGIANTCESDGVEKASMMTGFVADALKINEDDVLVASTGVIGQPLNLEPVKEHMKEIVSSLSKEGHTDAVSGIMTTDTVPKEMAVEVDICGTKVTIGGMCKGSGMIEPNMCTMLSFITTDVAISKDLLKEAVKSSADASYNRISIDGDTSTNDSYFILANGKAGNKTITEKDDSYYTFLDVLNYVNVTLAKKMAKDGEGATKLLQCDVTGADSEENALILAKSVIKSSLVKTAMFGCDANWGRIMCALGYAGVNFDPDIVDISFIGKCGEIVVCEKGKSIAFDEKKAYEILDEDEVIINVNMNNGENSASAWGCDLSYDYVKINGEYRS</sequence>
<dbReference type="HAMAP" id="MF_01106">
    <property type="entry name" value="ArgJ"/>
    <property type="match status" value="1"/>
</dbReference>
<dbReference type="EMBL" id="VULX01000017">
    <property type="protein sequence ID" value="MSR91891.1"/>
    <property type="molecule type" value="Genomic_DNA"/>
</dbReference>
<feature type="binding site" evidence="10">
    <location>
        <position position="273"/>
    </location>
    <ligand>
        <name>substrate</name>
    </ligand>
</feature>
<dbReference type="RefSeq" id="WP_154531788.1">
    <property type="nucleotide sequence ID" value="NZ_VULX01000017.1"/>
</dbReference>
<keyword evidence="4 10" id="KW-0028">Amino-acid biosynthesis</keyword>
<dbReference type="NCBIfam" id="TIGR00120">
    <property type="entry name" value="ArgJ"/>
    <property type="match status" value="1"/>
</dbReference>
<keyword evidence="3 10" id="KW-0055">Arginine biosynthesis</keyword>
<dbReference type="UniPathway" id="UPA00068">
    <property type="reaction ID" value="UER00106"/>
</dbReference>
<evidence type="ECO:0000256" key="5">
    <source>
        <dbReference type="ARBA" id="ARBA00022679"/>
    </source>
</evidence>
<comment type="catalytic activity">
    <reaction evidence="10">
        <text>L-glutamate + acetyl-CoA = N-acetyl-L-glutamate + CoA + H(+)</text>
        <dbReference type="Rhea" id="RHEA:24292"/>
        <dbReference type="ChEBI" id="CHEBI:15378"/>
        <dbReference type="ChEBI" id="CHEBI:29985"/>
        <dbReference type="ChEBI" id="CHEBI:44337"/>
        <dbReference type="ChEBI" id="CHEBI:57287"/>
        <dbReference type="ChEBI" id="CHEBI:57288"/>
        <dbReference type="EC" id="2.3.1.1"/>
    </reaction>
</comment>
<dbReference type="Gene3D" id="3.60.70.12">
    <property type="entry name" value="L-amino peptidase D-ALA esterase/amidase"/>
    <property type="match status" value="1"/>
</dbReference>
<dbReference type="GO" id="GO:0005737">
    <property type="term" value="C:cytoplasm"/>
    <property type="evidence" value="ECO:0007669"/>
    <property type="project" value="UniProtKB-SubCell"/>
</dbReference>
<evidence type="ECO:0000256" key="8">
    <source>
        <dbReference type="ARBA" id="ARBA00023315"/>
    </source>
</evidence>
<comment type="subcellular location">
    <subcellularLocation>
        <location evidence="10">Cytoplasm</location>
    </subcellularLocation>
</comment>
<keyword evidence="7 10" id="KW-0511">Multifunctional enzyme</keyword>
<evidence type="ECO:0000313" key="11">
    <source>
        <dbReference type="EMBL" id="MSR91891.1"/>
    </source>
</evidence>
<comment type="caution">
    <text evidence="11">The sequence shown here is derived from an EMBL/GenBank/DDBJ whole genome shotgun (WGS) entry which is preliminary data.</text>
</comment>
<gene>
    <name evidence="10 11" type="primary">argJ</name>
    <name evidence="11" type="ORF">FYJ33_10860</name>
</gene>
<comment type="pathway">
    <text evidence="10">Amino-acid biosynthesis; L-arginine biosynthesis; N(2)-acetyl-L-ornithine from L-glutamate: step 1/4.</text>
</comment>
<protein>
    <recommendedName>
        <fullName evidence="10">Arginine biosynthesis bifunctional protein ArgJ</fullName>
    </recommendedName>
    <domain>
        <recommendedName>
            <fullName evidence="10">Glutamate N-acetyltransferase</fullName>
            <ecNumber evidence="10">2.3.1.35</ecNumber>
        </recommendedName>
        <alternativeName>
            <fullName evidence="10">Ornithine acetyltransferase</fullName>
            <shortName evidence="10">OATase</shortName>
        </alternativeName>
        <alternativeName>
            <fullName evidence="10">Ornithine transacetylase</fullName>
        </alternativeName>
    </domain>
    <domain>
        <recommendedName>
            <fullName evidence="10">Amino-acid acetyltransferase</fullName>
            <ecNumber evidence="10">2.3.1.1</ecNumber>
        </recommendedName>
        <alternativeName>
            <fullName evidence="10">N-acetylglutamate synthase</fullName>
            <shortName evidence="10">AGSase</shortName>
        </alternativeName>
    </domain>
    <component>
        <recommendedName>
            <fullName evidence="10">Arginine biosynthesis bifunctional protein ArgJ alpha chain</fullName>
        </recommendedName>
    </component>
    <component>
        <recommendedName>
            <fullName evidence="10">Arginine biosynthesis bifunctional protein ArgJ beta chain</fullName>
        </recommendedName>
    </component>
</protein>
<dbReference type="Pfam" id="PF01960">
    <property type="entry name" value="ArgJ"/>
    <property type="match status" value="1"/>
</dbReference>
<evidence type="ECO:0000256" key="1">
    <source>
        <dbReference type="ARBA" id="ARBA00006774"/>
    </source>
</evidence>
<dbReference type="GO" id="GO:0006526">
    <property type="term" value="P:L-arginine biosynthetic process"/>
    <property type="evidence" value="ECO:0007669"/>
    <property type="project" value="UniProtKB-UniRule"/>
</dbReference>
<dbReference type="GO" id="GO:0004042">
    <property type="term" value="F:L-glutamate N-acetyltransferase activity"/>
    <property type="evidence" value="ECO:0007669"/>
    <property type="project" value="UniProtKB-UniRule"/>
</dbReference>
<dbReference type="PANTHER" id="PTHR23100:SF0">
    <property type="entry name" value="ARGININE BIOSYNTHESIS BIFUNCTIONAL PROTEIN ARGJ, MITOCHONDRIAL"/>
    <property type="match status" value="1"/>
</dbReference>
<dbReference type="Gene3D" id="3.30.2330.10">
    <property type="entry name" value="arginine biosynthesis bifunctional protein suprefamily"/>
    <property type="match status" value="1"/>
</dbReference>
<organism evidence="11 12">
    <name type="scientific">Inconstantimicrobium porci</name>
    <dbReference type="NCBI Taxonomy" id="2652291"/>
    <lineage>
        <taxon>Bacteria</taxon>
        <taxon>Bacillati</taxon>
        <taxon>Bacillota</taxon>
        <taxon>Clostridia</taxon>
        <taxon>Eubacteriales</taxon>
        <taxon>Clostridiaceae</taxon>
        <taxon>Inconstantimicrobium</taxon>
    </lineage>
</organism>
<comment type="similarity">
    <text evidence="1 10">Belongs to the ArgJ family.</text>
</comment>
<dbReference type="InterPro" id="IPR002813">
    <property type="entry name" value="Arg_biosynth_ArgJ"/>
</dbReference>
<dbReference type="NCBIfam" id="NF003802">
    <property type="entry name" value="PRK05388.1"/>
    <property type="match status" value="1"/>
</dbReference>
<dbReference type="GO" id="GO:0006592">
    <property type="term" value="P:ornithine biosynthetic process"/>
    <property type="evidence" value="ECO:0007669"/>
    <property type="project" value="TreeGrafter"/>
</dbReference>
<comment type="pathway">
    <text evidence="10">Amino-acid biosynthesis; L-arginine biosynthesis; L-ornithine and N-acetyl-L-glutamate from L-glutamate and N(2)-acetyl-L-ornithine (cyclic): step 1/1.</text>
</comment>